<sequence length="251" mass="28363">MGLDDILTSKQMLRYMSKEDWKMLEKSIDRNTADGSYCVIYYNYDSESVSPWVFPEHNTKLDVFVSQPQLMNEVNRSSSSSRLASSLVPMAEPKFGHPPDNDNSNEAVKIGTVSIYGMEDSEHGREGTKLDWALIQLNNTQHWTANEVIRDESSSPEQILKIAAAAHLENGEMTVVAGFTGVSRGCLRQSPTTLRLGYRSYEVHEIVVENHLVRGDSGAWVIRDGKFCGHIIAQRRVHENQQRQATRQGYQ</sequence>
<evidence type="ECO:0000313" key="1">
    <source>
        <dbReference type="EMBL" id="KAK8099978.1"/>
    </source>
</evidence>
<proteinExistence type="predicted"/>
<evidence type="ECO:0000313" key="2">
    <source>
        <dbReference type="Proteomes" id="UP001392437"/>
    </source>
</evidence>
<comment type="caution">
    <text evidence="1">The sequence shown here is derived from an EMBL/GenBank/DDBJ whole genome shotgun (WGS) entry which is preliminary data.</text>
</comment>
<reference evidence="1 2" key="1">
    <citation type="submission" date="2023-01" db="EMBL/GenBank/DDBJ databases">
        <title>Analysis of 21 Apiospora genomes using comparative genomics revels a genus with tremendous synthesis potential of carbohydrate active enzymes and secondary metabolites.</title>
        <authorList>
            <person name="Sorensen T."/>
        </authorList>
    </citation>
    <scope>NUCLEOTIDE SEQUENCE [LARGE SCALE GENOMIC DNA]</scope>
    <source>
        <strain evidence="1 2">CBS 117206</strain>
    </source>
</reference>
<name>A0AAW0Q9T9_9PEZI</name>
<organism evidence="1 2">
    <name type="scientific">Apiospora kogelbergensis</name>
    <dbReference type="NCBI Taxonomy" id="1337665"/>
    <lineage>
        <taxon>Eukaryota</taxon>
        <taxon>Fungi</taxon>
        <taxon>Dikarya</taxon>
        <taxon>Ascomycota</taxon>
        <taxon>Pezizomycotina</taxon>
        <taxon>Sordariomycetes</taxon>
        <taxon>Xylariomycetidae</taxon>
        <taxon>Amphisphaeriales</taxon>
        <taxon>Apiosporaceae</taxon>
        <taxon>Apiospora</taxon>
    </lineage>
</organism>
<dbReference type="AlphaFoldDB" id="A0AAW0Q9T9"/>
<gene>
    <name evidence="1" type="ORF">PG999_010352</name>
</gene>
<dbReference type="EMBL" id="JAQQWP010000009">
    <property type="protein sequence ID" value="KAK8099978.1"/>
    <property type="molecule type" value="Genomic_DNA"/>
</dbReference>
<protein>
    <submittedName>
        <fullName evidence="1">Uncharacterized protein</fullName>
    </submittedName>
</protein>
<dbReference type="Proteomes" id="UP001392437">
    <property type="component" value="Unassembled WGS sequence"/>
</dbReference>
<accession>A0AAW0Q9T9</accession>
<keyword evidence="2" id="KW-1185">Reference proteome</keyword>